<gene>
    <name evidence="1" type="ORF">B296_00023816</name>
</gene>
<dbReference type="Gene3D" id="3.40.20.10">
    <property type="entry name" value="Severin"/>
    <property type="match status" value="1"/>
</dbReference>
<dbReference type="EMBL" id="AMZH03001158">
    <property type="protein sequence ID" value="RRT80373.1"/>
    <property type="molecule type" value="Genomic_DNA"/>
</dbReference>
<evidence type="ECO:0000313" key="2">
    <source>
        <dbReference type="Proteomes" id="UP000287651"/>
    </source>
</evidence>
<proteinExistence type="predicted"/>
<reference evidence="1 2" key="1">
    <citation type="journal article" date="2014" name="Agronomy (Basel)">
        <title>A Draft Genome Sequence for Ensete ventricosum, the Drought-Tolerant Tree Against Hunger.</title>
        <authorList>
            <person name="Harrison J."/>
            <person name="Moore K.A."/>
            <person name="Paszkiewicz K."/>
            <person name="Jones T."/>
            <person name="Grant M."/>
            <person name="Ambacheew D."/>
            <person name="Muzemil S."/>
            <person name="Studholme D.J."/>
        </authorList>
    </citation>
    <scope>NUCLEOTIDE SEQUENCE [LARGE SCALE GENOMIC DNA]</scope>
</reference>
<comment type="caution">
    <text evidence="1">The sequence shown here is derived from an EMBL/GenBank/DDBJ whole genome shotgun (WGS) entry which is preliminary data.</text>
</comment>
<accession>A0A427AVW2</accession>
<evidence type="ECO:0000313" key="1">
    <source>
        <dbReference type="EMBL" id="RRT80373.1"/>
    </source>
</evidence>
<protein>
    <submittedName>
        <fullName evidence="1">Uncharacterized protein</fullName>
    </submittedName>
</protein>
<dbReference type="AlphaFoldDB" id="A0A427AVW2"/>
<organism evidence="1 2">
    <name type="scientific">Ensete ventricosum</name>
    <name type="common">Abyssinian banana</name>
    <name type="synonym">Musa ensete</name>
    <dbReference type="NCBI Taxonomy" id="4639"/>
    <lineage>
        <taxon>Eukaryota</taxon>
        <taxon>Viridiplantae</taxon>
        <taxon>Streptophyta</taxon>
        <taxon>Embryophyta</taxon>
        <taxon>Tracheophyta</taxon>
        <taxon>Spermatophyta</taxon>
        <taxon>Magnoliopsida</taxon>
        <taxon>Liliopsida</taxon>
        <taxon>Zingiberales</taxon>
        <taxon>Musaceae</taxon>
        <taxon>Ensete</taxon>
    </lineage>
</organism>
<dbReference type="SUPFAM" id="SSF55753">
    <property type="entry name" value="Actin depolymerizing proteins"/>
    <property type="match status" value="1"/>
</dbReference>
<sequence length="130" mass="14363">MEVWRIENFAVVPIPKSFHGKFFTGDSYVILKVLLVFVGEQKSLSVGLSSNADILANVIGCVMSLQYRLIPLGTLGMYRLCALCLIALLKRQGLNVEGLTKSDTSKEEPQPYIDCTGDLQVLSRFSPCFS</sequence>
<name>A0A427AVW2_ENSVE</name>
<dbReference type="Proteomes" id="UP000287651">
    <property type="component" value="Unassembled WGS sequence"/>
</dbReference>
<dbReference type="InterPro" id="IPR029006">
    <property type="entry name" value="ADF-H/Gelsolin-like_dom_sf"/>
</dbReference>